<dbReference type="EMBL" id="BAABGT010000025">
    <property type="protein sequence ID" value="GAA4542656.1"/>
    <property type="molecule type" value="Genomic_DNA"/>
</dbReference>
<feature type="transmembrane region" description="Helical" evidence="1">
    <location>
        <begin position="348"/>
        <end position="367"/>
    </location>
</feature>
<keyword evidence="1" id="KW-0812">Transmembrane</keyword>
<accession>A0ABP8RNI7</accession>
<reference evidence="4" key="1">
    <citation type="journal article" date="2019" name="Int. J. Syst. Evol. Microbiol.">
        <title>The Global Catalogue of Microorganisms (GCM) 10K type strain sequencing project: providing services to taxonomists for standard genome sequencing and annotation.</title>
        <authorList>
            <consortium name="The Broad Institute Genomics Platform"/>
            <consortium name="The Broad Institute Genome Sequencing Center for Infectious Disease"/>
            <person name="Wu L."/>
            <person name="Ma J."/>
        </authorList>
    </citation>
    <scope>NUCLEOTIDE SEQUENCE [LARGE SCALE GENOMIC DNA]</scope>
    <source>
        <strain evidence="4">JCM 17906</strain>
    </source>
</reference>
<evidence type="ECO:0000313" key="3">
    <source>
        <dbReference type="EMBL" id="GAA4542656.1"/>
    </source>
</evidence>
<organism evidence="3 4">
    <name type="scientific">Pseudonocardia xishanensis</name>
    <dbReference type="NCBI Taxonomy" id="630995"/>
    <lineage>
        <taxon>Bacteria</taxon>
        <taxon>Bacillati</taxon>
        <taxon>Actinomycetota</taxon>
        <taxon>Actinomycetes</taxon>
        <taxon>Pseudonocardiales</taxon>
        <taxon>Pseudonocardiaceae</taxon>
        <taxon>Pseudonocardia</taxon>
    </lineage>
</organism>
<evidence type="ECO:0000256" key="1">
    <source>
        <dbReference type="SAM" id="Phobius"/>
    </source>
</evidence>
<gene>
    <name evidence="3" type="ORF">GCM10023175_18330</name>
</gene>
<protein>
    <recommendedName>
        <fullName evidence="2">Predicted membrane protein YciQ-like C-terminal domain-containing protein</fullName>
    </recommendedName>
</protein>
<evidence type="ECO:0000313" key="4">
    <source>
        <dbReference type="Proteomes" id="UP001501598"/>
    </source>
</evidence>
<feature type="domain" description="Predicted membrane protein YciQ-like C-terminal" evidence="2">
    <location>
        <begin position="44"/>
        <end position="266"/>
    </location>
</feature>
<evidence type="ECO:0000259" key="2">
    <source>
        <dbReference type="Pfam" id="PF20990"/>
    </source>
</evidence>
<name>A0ABP8RNI7_9PSEU</name>
<dbReference type="InterPro" id="IPR048389">
    <property type="entry name" value="YciQ-like_C"/>
</dbReference>
<keyword evidence="1" id="KW-0472">Membrane</keyword>
<feature type="transmembrane region" description="Helical" evidence="1">
    <location>
        <begin position="6"/>
        <end position="25"/>
    </location>
</feature>
<sequence length="467" mass="48634">MPLALLATAVVLGAWFALLAVLLAASRTPPVRPGPATGALRPESPAVVDLLTGDWELCDEAASATLLDLAARRVVTLEEIGPELALVRLGRGEQAELTPYEQLVLDHVRELATADGVVATGALAEGARNLGGWWAAFTRAVIAEARAAGLSRRRWSGPQRTILVGAALVPGAAAGIAAAVAFTKPDDGPLGPFFGGALLVVAALSALVERLDGERGTEAGAAAAGHWLGVREHLRGARLLEAPAAAVTIWGRPLAYAAALGVAGRAVAGLPVATPADDSRAWSDRGGLWHVVRVEYRGPGPWGRFFWGRSPLQQLGRLLLAAIPSAGFAFVLGILARALLGSPVEPEVFGVLGAVVVVGVPLLRLALDTLARSTVEGQVVRLRGKVRSQNDSSTTYDHYVALDDGHSRTVYAFGIAEDRWNSLVEGDVVRATAARRSGWIHEVEVVTASRHRPGDGSVGESPVASGS</sequence>
<dbReference type="Proteomes" id="UP001501598">
    <property type="component" value="Unassembled WGS sequence"/>
</dbReference>
<dbReference type="RefSeq" id="WP_345414700.1">
    <property type="nucleotide sequence ID" value="NZ_BAABGT010000025.1"/>
</dbReference>
<dbReference type="Pfam" id="PF20990">
    <property type="entry name" value="DUF2207_C"/>
    <property type="match status" value="1"/>
</dbReference>
<feature type="transmembrane region" description="Helical" evidence="1">
    <location>
        <begin position="318"/>
        <end position="336"/>
    </location>
</feature>
<proteinExistence type="predicted"/>
<feature type="transmembrane region" description="Helical" evidence="1">
    <location>
        <begin position="189"/>
        <end position="208"/>
    </location>
</feature>
<comment type="caution">
    <text evidence="3">The sequence shown here is derived from an EMBL/GenBank/DDBJ whole genome shotgun (WGS) entry which is preliminary data.</text>
</comment>
<keyword evidence="1" id="KW-1133">Transmembrane helix</keyword>
<keyword evidence="4" id="KW-1185">Reference proteome</keyword>
<feature type="transmembrane region" description="Helical" evidence="1">
    <location>
        <begin position="162"/>
        <end position="183"/>
    </location>
</feature>